<dbReference type="PANTHER" id="PTHR30535">
    <property type="entry name" value="VITAMIN B12-BINDING PROTEIN"/>
    <property type="match status" value="1"/>
</dbReference>
<keyword evidence="2" id="KW-0732">Signal</keyword>
<dbReference type="Gene3D" id="3.40.50.1980">
    <property type="entry name" value="Nitrogenase molybdenum iron protein domain"/>
    <property type="match status" value="2"/>
</dbReference>
<evidence type="ECO:0000259" key="3">
    <source>
        <dbReference type="PROSITE" id="PS50983"/>
    </source>
</evidence>
<accession>A0ABT1NCU5</accession>
<dbReference type="PANTHER" id="PTHR30535:SF34">
    <property type="entry name" value="MOLYBDATE-BINDING PROTEIN MOLA"/>
    <property type="match status" value="1"/>
</dbReference>
<keyword evidence="5" id="KW-1185">Reference proteome</keyword>
<dbReference type="SUPFAM" id="SSF53807">
    <property type="entry name" value="Helical backbone' metal receptor"/>
    <property type="match status" value="1"/>
</dbReference>
<protein>
    <submittedName>
        <fullName evidence="4">ABC transporter substrate-binding protein</fullName>
    </submittedName>
</protein>
<evidence type="ECO:0000256" key="2">
    <source>
        <dbReference type="SAM" id="SignalP"/>
    </source>
</evidence>
<feature type="chain" id="PRO_5045602486" evidence="2">
    <location>
        <begin position="27"/>
        <end position="362"/>
    </location>
</feature>
<dbReference type="Pfam" id="PF01497">
    <property type="entry name" value="Peripla_BP_2"/>
    <property type="match status" value="1"/>
</dbReference>
<evidence type="ECO:0000256" key="1">
    <source>
        <dbReference type="ARBA" id="ARBA00008814"/>
    </source>
</evidence>
<name>A0ABT1NCU5_9FIRM</name>
<feature type="domain" description="Fe/B12 periplasmic-binding" evidence="3">
    <location>
        <begin position="52"/>
        <end position="324"/>
    </location>
</feature>
<gene>
    <name evidence="4" type="ORF">LJD61_04800</name>
</gene>
<evidence type="ECO:0000313" key="4">
    <source>
        <dbReference type="EMBL" id="MCQ1528864.1"/>
    </source>
</evidence>
<organism evidence="4 5">
    <name type="scientific">Lutispora saccharofermentans</name>
    <dbReference type="NCBI Taxonomy" id="3024236"/>
    <lineage>
        <taxon>Bacteria</taxon>
        <taxon>Bacillati</taxon>
        <taxon>Bacillota</taxon>
        <taxon>Clostridia</taxon>
        <taxon>Lutisporales</taxon>
        <taxon>Lutisporaceae</taxon>
        <taxon>Lutispora</taxon>
    </lineage>
</organism>
<dbReference type="PROSITE" id="PS50983">
    <property type="entry name" value="FE_B12_PBP"/>
    <property type="match status" value="1"/>
</dbReference>
<feature type="signal peptide" evidence="2">
    <location>
        <begin position="1"/>
        <end position="26"/>
    </location>
</feature>
<evidence type="ECO:0000313" key="5">
    <source>
        <dbReference type="Proteomes" id="UP001651880"/>
    </source>
</evidence>
<dbReference type="Gene3D" id="1.20.58.2180">
    <property type="match status" value="1"/>
</dbReference>
<dbReference type="Proteomes" id="UP001651880">
    <property type="component" value="Unassembled WGS sequence"/>
</dbReference>
<dbReference type="InterPro" id="IPR050902">
    <property type="entry name" value="ABC_Transporter_SBP"/>
</dbReference>
<dbReference type="RefSeq" id="WP_255226379.1">
    <property type="nucleotide sequence ID" value="NZ_JAJEKE010000002.1"/>
</dbReference>
<dbReference type="EMBL" id="JAJEKE010000002">
    <property type="protein sequence ID" value="MCQ1528864.1"/>
    <property type="molecule type" value="Genomic_DNA"/>
</dbReference>
<comment type="similarity">
    <text evidence="1">Belongs to the bacterial solute-binding protein 8 family.</text>
</comment>
<sequence>MNKKSIKALSLLIAFTLIFSAITVNASKAENQTRTIVDMAGRKVAVPEAVNKVYSMGPSGTILLYTLCPDKIVGVNYEFTPRELKFVPYKYKKLPVLGGWFGKNNTGNIEEILKAKPDFILSYGTIDKTAISTVEKIQKQLSIPIVMVDSNLEKSYKAYEFVGDIVNEKERAKVLADYSKAIINEVKEKAGKLPQKKVRIYYAEGAEGLQTEGRNSIRTLVSDMVGGLNVAGISTTTDYGKSPVSIENVLAWGPEVILVGSDPSGEHKVQSKIMNDKRWAGIKAVKNKKVYEIPHGPFNWYDRPDSVNRLIGLKWMGNLFYPDVFDYDMKKEAKKFYKEFYHIDLTDEQLKDLLGNAYNPIR</sequence>
<comment type="caution">
    <text evidence="4">The sequence shown here is derived from an EMBL/GenBank/DDBJ whole genome shotgun (WGS) entry which is preliminary data.</text>
</comment>
<proteinExistence type="inferred from homology"/>
<dbReference type="InterPro" id="IPR002491">
    <property type="entry name" value="ABC_transptr_periplasmic_BD"/>
</dbReference>
<reference evidence="4 5" key="1">
    <citation type="submission" date="2021-10" db="EMBL/GenBank/DDBJ databases">
        <title>Lutispora strain m25 sp. nov., a thermophilic, non-spore-forming bacterium isolated from a lab-scale methanogenic bioreactor digesting anaerobic sludge.</title>
        <authorList>
            <person name="El Houari A."/>
            <person name="Mcdonald J."/>
        </authorList>
    </citation>
    <scope>NUCLEOTIDE SEQUENCE [LARGE SCALE GENOMIC DNA]</scope>
    <source>
        <strain evidence="5">m25</strain>
    </source>
</reference>